<proteinExistence type="predicted"/>
<dbReference type="EMBL" id="JACIEJ010000004">
    <property type="protein sequence ID" value="MBB3985517.1"/>
    <property type="molecule type" value="Genomic_DNA"/>
</dbReference>
<gene>
    <name evidence="1" type="ORF">GGQ68_001850</name>
</gene>
<organism evidence="1 2">
    <name type="scientific">Sagittula marina</name>
    <dbReference type="NCBI Taxonomy" id="943940"/>
    <lineage>
        <taxon>Bacteria</taxon>
        <taxon>Pseudomonadati</taxon>
        <taxon>Pseudomonadota</taxon>
        <taxon>Alphaproteobacteria</taxon>
        <taxon>Rhodobacterales</taxon>
        <taxon>Roseobacteraceae</taxon>
        <taxon>Sagittula</taxon>
    </lineage>
</organism>
<evidence type="ECO:0000313" key="1">
    <source>
        <dbReference type="EMBL" id="MBB3985517.1"/>
    </source>
</evidence>
<dbReference type="InterPro" id="IPR018697">
    <property type="entry name" value="DUF2199"/>
</dbReference>
<reference evidence="1 2" key="1">
    <citation type="submission" date="2020-08" db="EMBL/GenBank/DDBJ databases">
        <title>Genomic Encyclopedia of Type Strains, Phase IV (KMG-IV): sequencing the most valuable type-strain genomes for metagenomic binning, comparative biology and taxonomic classification.</title>
        <authorList>
            <person name="Goeker M."/>
        </authorList>
    </citation>
    <scope>NUCLEOTIDE SEQUENCE [LARGE SCALE GENOMIC DNA]</scope>
    <source>
        <strain evidence="1 2">DSM 102235</strain>
    </source>
</reference>
<keyword evidence="2" id="KW-1185">Reference proteome</keyword>
<accession>A0A7W6GS85</accession>
<comment type="caution">
    <text evidence="1">The sequence shown here is derived from an EMBL/GenBank/DDBJ whole genome shotgun (WGS) entry which is preliminary data.</text>
</comment>
<sequence>MNLLDLDARWKRLNDPDYVCPCCGRSFGGVIDIGFEEPEDWPHGPLQGEDMTVGEDRLTPDLCRLMGRYFLRVTLPLPIRGASEAMNVSLWAEVARDTFDAYLDTFDSGAAFAGEGLSANTVPGLDNDATPLALEAADASQRPVAKALDGPMAETQAEGLSLDDLLDLYAASGNDIRPHLKG</sequence>
<name>A0A7W6GS85_9RHOB</name>
<evidence type="ECO:0000313" key="2">
    <source>
        <dbReference type="Proteomes" id="UP000541426"/>
    </source>
</evidence>
<dbReference type="RefSeq" id="WP_183965161.1">
    <property type="nucleotide sequence ID" value="NZ_BAABBZ010000018.1"/>
</dbReference>
<dbReference type="AlphaFoldDB" id="A0A7W6GS85"/>
<dbReference type="Proteomes" id="UP000541426">
    <property type="component" value="Unassembled WGS sequence"/>
</dbReference>
<protein>
    <submittedName>
        <fullName evidence="1">Uncharacterized protein</fullName>
    </submittedName>
</protein>
<dbReference type="Pfam" id="PF09965">
    <property type="entry name" value="DUF2199"/>
    <property type="match status" value="1"/>
</dbReference>